<dbReference type="EMBL" id="JARJCW010000049">
    <property type="protein sequence ID" value="KAJ7203859.1"/>
    <property type="molecule type" value="Genomic_DNA"/>
</dbReference>
<name>A0AAD6Y7P2_9AGAR</name>
<organism evidence="4 5">
    <name type="scientific">Mycena pura</name>
    <dbReference type="NCBI Taxonomy" id="153505"/>
    <lineage>
        <taxon>Eukaryota</taxon>
        <taxon>Fungi</taxon>
        <taxon>Dikarya</taxon>
        <taxon>Basidiomycota</taxon>
        <taxon>Agaricomycotina</taxon>
        <taxon>Agaricomycetes</taxon>
        <taxon>Agaricomycetidae</taxon>
        <taxon>Agaricales</taxon>
        <taxon>Marasmiineae</taxon>
        <taxon>Mycenaceae</taxon>
        <taxon>Mycena</taxon>
    </lineage>
</organism>
<dbReference type="GO" id="GO:0006397">
    <property type="term" value="P:mRNA processing"/>
    <property type="evidence" value="ECO:0007669"/>
    <property type="project" value="UniProtKB-KW"/>
</dbReference>
<dbReference type="AlphaFoldDB" id="A0AAD6Y7P2"/>
<evidence type="ECO:0000313" key="4">
    <source>
        <dbReference type="EMBL" id="KAJ7203859.1"/>
    </source>
</evidence>
<reference evidence="4" key="1">
    <citation type="submission" date="2023-03" db="EMBL/GenBank/DDBJ databases">
        <title>Massive genome expansion in bonnet fungi (Mycena s.s.) driven by repeated elements and novel gene families across ecological guilds.</title>
        <authorList>
            <consortium name="Lawrence Berkeley National Laboratory"/>
            <person name="Harder C.B."/>
            <person name="Miyauchi S."/>
            <person name="Viragh M."/>
            <person name="Kuo A."/>
            <person name="Thoen E."/>
            <person name="Andreopoulos B."/>
            <person name="Lu D."/>
            <person name="Skrede I."/>
            <person name="Drula E."/>
            <person name="Henrissat B."/>
            <person name="Morin E."/>
            <person name="Kohler A."/>
            <person name="Barry K."/>
            <person name="LaButti K."/>
            <person name="Morin E."/>
            <person name="Salamov A."/>
            <person name="Lipzen A."/>
            <person name="Mereny Z."/>
            <person name="Hegedus B."/>
            <person name="Baldrian P."/>
            <person name="Stursova M."/>
            <person name="Weitz H."/>
            <person name="Taylor A."/>
            <person name="Grigoriev I.V."/>
            <person name="Nagy L.G."/>
            <person name="Martin F."/>
            <person name="Kauserud H."/>
        </authorList>
    </citation>
    <scope>NUCLEOTIDE SEQUENCE</scope>
    <source>
        <strain evidence="4">9144</strain>
    </source>
</reference>
<keyword evidence="2" id="KW-0479">Metal-binding</keyword>
<evidence type="ECO:0000256" key="1">
    <source>
        <dbReference type="ARBA" id="ARBA00022664"/>
    </source>
</evidence>
<dbReference type="SUPFAM" id="SSF57756">
    <property type="entry name" value="Retrovirus zinc finger-like domains"/>
    <property type="match status" value="1"/>
</dbReference>
<keyword evidence="2" id="KW-0863">Zinc-finger</keyword>
<protein>
    <recommendedName>
        <fullName evidence="3">CCHC-type domain-containing protein</fullName>
    </recommendedName>
</protein>
<dbReference type="InterPro" id="IPR036875">
    <property type="entry name" value="Znf_CCHC_sf"/>
</dbReference>
<feature type="domain" description="CCHC-type" evidence="3">
    <location>
        <begin position="148"/>
        <end position="161"/>
    </location>
</feature>
<evidence type="ECO:0000256" key="2">
    <source>
        <dbReference type="PROSITE-ProRule" id="PRU00047"/>
    </source>
</evidence>
<keyword evidence="5" id="KW-1185">Reference proteome</keyword>
<dbReference type="GO" id="GO:0008270">
    <property type="term" value="F:zinc ion binding"/>
    <property type="evidence" value="ECO:0007669"/>
    <property type="project" value="UniProtKB-KW"/>
</dbReference>
<keyword evidence="2" id="KW-0862">Zinc</keyword>
<sequence>MSQFHTISHDLAQPVDKFLQAIVTAERRLTAIAISFPTHMVQDKILSGLSSAYSTIVTLLQLESPQRNVPAMINAINAWERADLQRPDSVIKAARANLDIYDANQGGEIAAAHLAHGHSRRTDSSHSHSSAGKEFDQWTNTKNRTDVCYRCGLPGHFAQYCVSSMPDDVRRRIIRNHERQAQFAKDGSSDSEHDTADVAATAFTVNSHIAAAARKPNTRCRFRGCLDSGGVLEVESRPGIRSVALM</sequence>
<comment type="caution">
    <text evidence="4">The sequence shown here is derived from an EMBL/GenBank/DDBJ whole genome shotgun (WGS) entry which is preliminary data.</text>
</comment>
<keyword evidence="1" id="KW-0507">mRNA processing</keyword>
<dbReference type="PROSITE" id="PS50158">
    <property type="entry name" value="ZF_CCHC"/>
    <property type="match status" value="1"/>
</dbReference>
<evidence type="ECO:0000313" key="5">
    <source>
        <dbReference type="Proteomes" id="UP001219525"/>
    </source>
</evidence>
<dbReference type="GO" id="GO:0003676">
    <property type="term" value="F:nucleic acid binding"/>
    <property type="evidence" value="ECO:0007669"/>
    <property type="project" value="InterPro"/>
</dbReference>
<dbReference type="Gene3D" id="4.10.60.10">
    <property type="entry name" value="Zinc finger, CCHC-type"/>
    <property type="match status" value="1"/>
</dbReference>
<dbReference type="InterPro" id="IPR001878">
    <property type="entry name" value="Znf_CCHC"/>
</dbReference>
<accession>A0AAD6Y7P2</accession>
<evidence type="ECO:0000259" key="3">
    <source>
        <dbReference type="PROSITE" id="PS50158"/>
    </source>
</evidence>
<dbReference type="Proteomes" id="UP001219525">
    <property type="component" value="Unassembled WGS sequence"/>
</dbReference>
<gene>
    <name evidence="4" type="ORF">GGX14DRAFT_569900</name>
</gene>
<proteinExistence type="predicted"/>